<accession>A0A7N4V2A8</accession>
<feature type="region of interest" description="Disordered" evidence="4">
    <location>
        <begin position="2370"/>
        <end position="2419"/>
    </location>
</feature>
<dbReference type="FunCoup" id="A0A7N4V2A8">
    <property type="interactions" value="2450"/>
</dbReference>
<feature type="domain" description="BOD1/SHG1" evidence="5">
    <location>
        <begin position="82"/>
        <end position="177"/>
    </location>
</feature>
<dbReference type="Pfam" id="PF05205">
    <property type="entry name" value="COMPASS-Shg1"/>
    <property type="match status" value="1"/>
</dbReference>
<dbReference type="GO" id="GO:0031297">
    <property type="term" value="P:replication fork processing"/>
    <property type="evidence" value="ECO:0007669"/>
    <property type="project" value="Ensembl"/>
</dbReference>
<evidence type="ECO:0000256" key="1">
    <source>
        <dbReference type="ARBA" id="ARBA00004286"/>
    </source>
</evidence>
<feature type="compositionally biased region" description="Basic and acidic residues" evidence="4">
    <location>
        <begin position="2809"/>
        <end position="2826"/>
    </location>
</feature>
<feature type="region of interest" description="Disordered" evidence="4">
    <location>
        <begin position="1846"/>
        <end position="1872"/>
    </location>
</feature>
<protein>
    <submittedName>
        <fullName evidence="6">Biorientation of chromosomes in cell division 1 like 1</fullName>
    </submittedName>
</protein>
<dbReference type="PANTHER" id="PTHR47391">
    <property type="entry name" value="BIORIENTATION OF CHROMOSOMES IN CELL DIVISION 1 LIKE 1"/>
    <property type="match status" value="1"/>
</dbReference>
<feature type="region of interest" description="Disordered" evidence="4">
    <location>
        <begin position="2734"/>
        <end position="3075"/>
    </location>
</feature>
<dbReference type="InParanoid" id="A0A7N4V2A8"/>
<feature type="region of interest" description="Disordered" evidence="4">
    <location>
        <begin position="1683"/>
        <end position="1703"/>
    </location>
</feature>
<feature type="compositionally biased region" description="Basic and acidic residues" evidence="4">
    <location>
        <begin position="516"/>
        <end position="551"/>
    </location>
</feature>
<feature type="compositionally biased region" description="Basic and acidic residues" evidence="4">
    <location>
        <begin position="2187"/>
        <end position="2199"/>
    </location>
</feature>
<feature type="region of interest" description="Disordered" evidence="4">
    <location>
        <begin position="1353"/>
        <end position="1387"/>
    </location>
</feature>
<dbReference type="GeneTree" id="ENSGT00940000156198"/>
<keyword evidence="3" id="KW-0158">Chromosome</keyword>
<dbReference type="GO" id="GO:0048188">
    <property type="term" value="C:Set1C/COMPASS complex"/>
    <property type="evidence" value="ECO:0007669"/>
    <property type="project" value="Ensembl"/>
</dbReference>
<feature type="compositionally biased region" description="Basic and acidic residues" evidence="4">
    <location>
        <begin position="605"/>
        <end position="641"/>
    </location>
</feature>
<feature type="compositionally biased region" description="Basic residues" evidence="4">
    <location>
        <begin position="930"/>
        <end position="940"/>
    </location>
</feature>
<feature type="compositionally biased region" description="Basic and acidic residues" evidence="4">
    <location>
        <begin position="271"/>
        <end position="288"/>
    </location>
</feature>
<feature type="region of interest" description="Disordered" evidence="4">
    <location>
        <begin position="2215"/>
        <end position="2267"/>
    </location>
</feature>
<feature type="region of interest" description="Disordered" evidence="4">
    <location>
        <begin position="1093"/>
        <end position="1125"/>
    </location>
</feature>
<feature type="compositionally biased region" description="Polar residues" evidence="4">
    <location>
        <begin position="1353"/>
        <end position="1377"/>
    </location>
</feature>
<evidence type="ECO:0000256" key="4">
    <source>
        <dbReference type="SAM" id="MobiDB-lite"/>
    </source>
</evidence>
<dbReference type="InterPro" id="IPR055264">
    <property type="entry name" value="BOD1/SHG1_dom"/>
</dbReference>
<feature type="compositionally biased region" description="Basic and acidic residues" evidence="4">
    <location>
        <begin position="3017"/>
        <end position="3028"/>
    </location>
</feature>
<feature type="region of interest" description="Disordered" evidence="4">
    <location>
        <begin position="1598"/>
        <end position="1669"/>
    </location>
</feature>
<feature type="region of interest" description="Disordered" evidence="4">
    <location>
        <begin position="2337"/>
        <end position="2357"/>
    </location>
</feature>
<organism evidence="6 7">
    <name type="scientific">Sarcophilus harrisii</name>
    <name type="common">Tasmanian devil</name>
    <name type="synonym">Sarcophilus laniarius</name>
    <dbReference type="NCBI Taxonomy" id="9305"/>
    <lineage>
        <taxon>Eukaryota</taxon>
        <taxon>Metazoa</taxon>
        <taxon>Chordata</taxon>
        <taxon>Craniata</taxon>
        <taxon>Vertebrata</taxon>
        <taxon>Euteleostomi</taxon>
        <taxon>Mammalia</taxon>
        <taxon>Metatheria</taxon>
        <taxon>Dasyuromorphia</taxon>
        <taxon>Dasyuridae</taxon>
        <taxon>Sarcophilus</taxon>
    </lineage>
</organism>
<name>A0A7N4V2A8_SARHA</name>
<feature type="compositionally biased region" description="Basic and acidic residues" evidence="4">
    <location>
        <begin position="567"/>
        <end position="594"/>
    </location>
</feature>
<feature type="compositionally biased region" description="Basic residues" evidence="4">
    <location>
        <begin position="2916"/>
        <end position="2925"/>
    </location>
</feature>
<feature type="region of interest" description="Disordered" evidence="4">
    <location>
        <begin position="318"/>
        <end position="491"/>
    </location>
</feature>
<feature type="compositionally biased region" description="Basic and acidic residues" evidence="4">
    <location>
        <begin position="1624"/>
        <end position="1641"/>
    </location>
</feature>
<sequence length="3075" mass="336011">MASNSQPQQPPAPPPPPPQPQPPPPPGPGPGAAGGAGSGPGPGSGSAAAAGGGGGGGGKAAGGGGGGGGGGGAGDPQLVAMIVNHLKSQGLFDQFRRDCLADVDTKPAYQNLRQRVDNFVSNHLATHTWSPHLNKNQLRNNIRQQVLKSGMLESGIDRIISQVVDPKINHTFRPQVEKAVHEFLATLNHKEETNTSMAPDEEKPDSSVILQGVPTAGSSANVANDAMSILETISSLNQEANAARSSTETTNPKTSERTSKRLLSQASLDAGLDRERSTDDLTDKDKCLSDPFIEGFETVSKSEDSNDLPSPVEEVKNLTKDNNSLLLPNKDVLQESSDQKPKLIDKGEKKTDSNEKTERKKEKKDKTDKKYDHSKRNEDLQKTKDEKQVKDKEADGAKQLPSERNKLKTFDGTKEDYSLVDSDVDGLTDITVSSVHTSDLSSFEEESEDAVASDSTEEGEITSDDEEKEIKNITKPQISEPGEGKAKSVRHTYVHRPFLYSKYYSDSDDELTVEQRRQSVAREKEERLLRRQVNRERLEEKRKQKAAEKNKSSKTKSQGKICMDLDESSRKNVESKTTRIKEVLKERKVLEKKVALSKKRKKDTRHTDDNSKKKNSEEDPKEALKTNEHCEKVSSSKELKHIYTKSDTSKPTRRLSESLHSVDENKSESKMEKEQKRRTSTSFPMEGAQQDTDMRDAKRHLEKSEMNVEEIQKQKSTLKNEKHLKKDDSETQHLKNIPKKEVRSNREKAEKEKTLSEDKLSTKHKYKGEIVHKTGDETELHASEKVLKGDENSQKQSQQPKFTEDKSDKKSKHKSERKIAIFSKDGKAVSEYAIKTDETVRKENSKKDRHISAEKVKTEHKSRRSSDSKVQKDSQSSKQHNYAPQKKNENNSEDKCDMESTNSDSNLKTEDIVHKERRRTKSLVEDRFLLKPKSKNHKPSKANETELQENVTKQATQKPDKEKVLEESDTDKQRKLKSDDKVLEETSVESEFESTSLPTHGSLKDSSHRIKLPLGEKALAKEKHKSDKDSSSRLERKLSEGHKSKSSKHGSKEIKKKEENKSDEKDGKEIENNHEKAKCNSLVMEKKFRRLCENRRGSLSSQESTKGEEKLSVDNIPSLQKPKKCGDNLVIPEQEPMEVDAEQIFINVLEVSKTQDKSNISSGQEIESENVKLKTLPLVMSDELRTVASDVKSVDSTFKSEHQSTSGGNSEKNIEYENNLAKKMNVPGLLSKQNSEERASLQGAAQQVSTDFEISHGILQNVLLENADTKKNVMSITKPSEETFTPLLSTSTEGEPTLKHSITTEPSQCLISTAGEAEKDCHHLSRSFSPEERTVLEYEAADPSCIVHSEITELSSGNMEHGDSSFTSQPTRENNGSEQEKEQCSVSQESLETDIMNNEGVNSTEFDFTKVIDKENDGEILDTSSEQDTNAVVNTEEKEECSADFDIEPTLEKSTLNVEATENTSTNRKEAENAITVVEGRNENSEVGTSAGGTGFTPLHQRNETTKTIAVGISKVEKVAIATSTEEKGEAVTIDSIKAGDATATSTGREERETSMFCTSIEADEGFVAAPCVAENHAPLAAEANECTVVAAAEEGGGVTEGFAESETLLTSTKEGESGECTDAEDRDKDSGGAHTVKMEDNVNSAETEEKDDAVTSAGSGSSSRNSGVVRGTVSCISEVESDGAVTSAGTEVTEGSLSSQDVEEFQRSMIRLGPQKETEGTVTCTGLEGRNDNFVICSVTDGEAQEESMVTGAGVTVVDNDATAGVSANQEGEDSVNDGTEGESAVTSTGITEEGEGSASCTGSEDSSESFPISSESEENGESTMDSTVAKEVTNITLIAVGPCDDEGVVTSTGAKEEDEEDEGVVTSTGRGNEVGNTLICTGIEEEVEGTSTCLSAEGENLVICTVVEHVEAESGMAVVNANESGVDSMTSAEKETNHGMIYSSAKEIVESSVTSAVSEKADMVLIPMDTEECDGPMTSVATNNHDGQLTGEEKDEDDMISTGVVESDEVLVSEAVPEYEIEHILPASEKDDDLSIVASEDKKDQSIFVGSDSSSKGLMISTSTSDDYHIPLLSTVVDGNVSHCSTVGIKENTGIVIEIEEFEAPMPSAVIEDPSQLPAAGKTEKDECAMISTSILEEFDAPMSSATIENYDIQHPAATTEERNENLISVATEDYEAPMSSATSELERHLASTSKDEKDECALISTSITEECEGPVSSEVVERENEHPTPIIEEKDGSALISTSSGEDCEGPVSSAAPESKDHPPVRTVEEINDTSMISTSTTEEYEVVMTSTVPQNESRLTLTIAEEISDGALISTSTTEEYIVVVTSLDKQETTESTAVGAEGGEGSSVLTPEKGRECEVPMPSIVVENEDFQSPRPVIKEKETSSLIPVNSIEEYENSSDNELPQGEENDGSFSSVNIEDESIHAEEREIGNGAATSSSIRDTSVIIIETAENLLVNQSSLKEMSEDVTTDTIISICSSEAVDVSAEKLEDVPDAKEVTAELSAIPFEEMKHDDYLKTENPECISDVESENSLSKAKISPCGEHALFLAPLWDNGITINSSDDTELIFETTVENTSDHDDIQDSVKVEDDVGIDISSVEVVHLAGSRETLPNVLEGLEQKTNLETETAVPSEEENNQYISEVPEVLDGDGESGIVEPQEITALEIKSTNIKNSDLETNEDIHTCKERKTKISESTNEIKVDRPADEKDILEAIQNQTVEVEVQEEVEIPCQEDGNTTSRRKRKKRSSFSEDELDDRLGSSKEVARNQCSETKSQVIKEESSEGAEETRQESIKSTTAPRPLAEQGEHGNSSREANDKKTENAESNVKSPEAGRLEDIPVIVKRKRGRPRKYPIEATVKIKEDSKTDAVAIQPSPPKDKAKAEKPDDSGKQIGNENLDLANDNGEEKPVTVVRRRGRKPKRSFPGLEGTAETAEPERKRPKSVSEVAEDKKDPETEEEEVEEEEEEDEKYSRATTRSATRLEAQRKQPSKPATRATSKLGSPETFSPRHRQKGAKEKAAKEKVSKSPPLGRSKAPLSPPAKRKREPSPPVVRTRGQQKVEEAPGKKAKRSY</sequence>
<feature type="compositionally biased region" description="Basic and acidic residues" evidence="4">
    <location>
        <begin position="824"/>
        <end position="872"/>
    </location>
</feature>
<dbReference type="PANTHER" id="PTHR47391:SF1">
    <property type="entry name" value="BIORIENTATION OF CHROMOSOMES IN CELL DIVISION 1 LIKE 1"/>
    <property type="match status" value="1"/>
</dbReference>
<feature type="region of interest" description="Disordered" evidence="4">
    <location>
        <begin position="1768"/>
        <end position="1828"/>
    </location>
</feature>
<comment type="similarity">
    <text evidence="2">Belongs to the BOD1 family.</text>
</comment>
<feature type="compositionally biased region" description="Pro residues" evidence="4">
    <location>
        <begin position="8"/>
        <end position="29"/>
    </location>
</feature>
<feature type="region of interest" description="Disordered" evidence="4">
    <location>
        <begin position="240"/>
        <end position="288"/>
    </location>
</feature>
<evidence type="ECO:0000256" key="3">
    <source>
        <dbReference type="ARBA" id="ARBA00022454"/>
    </source>
</evidence>
<dbReference type="Ensembl" id="ENSSHAT00000029683.1">
    <property type="protein sequence ID" value="ENSSHAP00000034026.1"/>
    <property type="gene ID" value="ENSSHAG00000021224.1"/>
</dbReference>
<evidence type="ECO:0000313" key="7">
    <source>
        <dbReference type="Proteomes" id="UP000007648"/>
    </source>
</evidence>
<proteinExistence type="inferred from homology"/>
<feature type="compositionally biased region" description="Basic and acidic residues" evidence="4">
    <location>
        <begin position="702"/>
        <end position="793"/>
    </location>
</feature>
<feature type="compositionally biased region" description="Basic and acidic residues" evidence="4">
    <location>
        <begin position="1050"/>
        <end position="1080"/>
    </location>
</feature>
<reference evidence="6" key="2">
    <citation type="submission" date="2025-08" db="UniProtKB">
        <authorList>
            <consortium name="Ensembl"/>
        </authorList>
    </citation>
    <scope>IDENTIFICATION</scope>
</reference>
<dbReference type="GO" id="GO:0005694">
    <property type="term" value="C:chromosome"/>
    <property type="evidence" value="ECO:0007669"/>
    <property type="project" value="UniProtKB-SubCell"/>
</dbReference>
<feature type="compositionally biased region" description="Basic and acidic residues" evidence="4">
    <location>
        <begin position="958"/>
        <end position="984"/>
    </location>
</feature>
<feature type="compositionally biased region" description="Gly residues" evidence="4">
    <location>
        <begin position="30"/>
        <end position="70"/>
    </location>
</feature>
<feature type="compositionally biased region" description="Acidic residues" evidence="4">
    <location>
        <begin position="442"/>
        <end position="467"/>
    </location>
</feature>
<dbReference type="InterPro" id="IPR043244">
    <property type="entry name" value="BOD1L1"/>
</dbReference>
<feature type="compositionally biased region" description="Basic and acidic residues" evidence="4">
    <location>
        <begin position="2780"/>
        <end position="2796"/>
    </location>
</feature>
<feature type="compositionally biased region" description="Basic and acidic residues" evidence="4">
    <location>
        <begin position="337"/>
        <end position="417"/>
    </location>
</feature>
<feature type="compositionally biased region" description="Basic and acidic residues" evidence="4">
    <location>
        <begin position="2222"/>
        <end position="2239"/>
    </location>
</feature>
<feature type="region of interest" description="Disordered" evidence="4">
    <location>
        <begin position="516"/>
        <end position="1080"/>
    </location>
</feature>
<comment type="subcellular location">
    <subcellularLocation>
        <location evidence="1">Chromosome</location>
    </subcellularLocation>
</comment>
<feature type="region of interest" description="Disordered" evidence="4">
    <location>
        <begin position="2178"/>
        <end position="2199"/>
    </location>
</feature>
<feature type="compositionally biased region" description="Basic and acidic residues" evidence="4">
    <location>
        <begin position="2880"/>
        <end position="2893"/>
    </location>
</feature>
<evidence type="ECO:0000256" key="2">
    <source>
        <dbReference type="ARBA" id="ARBA00008463"/>
    </source>
</evidence>
<feature type="compositionally biased region" description="Basic and acidic residues" evidence="4">
    <location>
        <begin position="1018"/>
        <end position="1043"/>
    </location>
</feature>
<feature type="compositionally biased region" description="Basic and acidic residues" evidence="4">
    <location>
        <begin position="647"/>
        <end position="677"/>
    </location>
</feature>
<dbReference type="GO" id="GO:0006974">
    <property type="term" value="P:DNA damage response"/>
    <property type="evidence" value="ECO:0007669"/>
    <property type="project" value="Ensembl"/>
</dbReference>
<feature type="compositionally biased region" description="Polar residues" evidence="4">
    <location>
        <begin position="948"/>
        <end position="957"/>
    </location>
</feature>
<feature type="compositionally biased region" description="Polar residues" evidence="4">
    <location>
        <begin position="240"/>
        <end position="253"/>
    </location>
</feature>
<feature type="compositionally biased region" description="Low complexity" evidence="4">
    <location>
        <begin position="1655"/>
        <end position="1669"/>
    </location>
</feature>
<feature type="compositionally biased region" description="Basic and acidic residues" evidence="4">
    <location>
        <begin position="886"/>
        <end position="898"/>
    </location>
</feature>
<dbReference type="Proteomes" id="UP000007648">
    <property type="component" value="Unassembled WGS sequence"/>
</dbReference>
<feature type="compositionally biased region" description="Basic and acidic residues" evidence="4">
    <location>
        <begin position="2760"/>
        <end position="2769"/>
    </location>
</feature>
<gene>
    <name evidence="6" type="primary">BOD1L1</name>
</gene>
<evidence type="ECO:0000259" key="5">
    <source>
        <dbReference type="Pfam" id="PF05205"/>
    </source>
</evidence>
<feature type="region of interest" description="Disordered" evidence="4">
    <location>
        <begin position="1"/>
        <end position="70"/>
    </location>
</feature>
<feature type="compositionally biased region" description="Acidic residues" evidence="4">
    <location>
        <begin position="2958"/>
        <end position="2972"/>
    </location>
</feature>
<feature type="compositionally biased region" description="Polar residues" evidence="4">
    <location>
        <begin position="1688"/>
        <end position="1701"/>
    </location>
</feature>
<reference evidence="6 7" key="1">
    <citation type="journal article" date="2011" name="Proc. Natl. Acad. Sci. U.S.A.">
        <title>Genetic diversity and population structure of the endangered marsupial Sarcophilus harrisii (Tasmanian devil).</title>
        <authorList>
            <person name="Miller W."/>
            <person name="Hayes V.M."/>
            <person name="Ratan A."/>
            <person name="Petersen D.C."/>
            <person name="Wittekindt N.E."/>
            <person name="Miller J."/>
            <person name="Walenz B."/>
            <person name="Knight J."/>
            <person name="Qi J."/>
            <person name="Zhao F."/>
            <person name="Wang Q."/>
            <person name="Bedoya-Reina O.C."/>
            <person name="Katiyar N."/>
            <person name="Tomsho L.P."/>
            <person name="Kasson L.M."/>
            <person name="Hardie R.A."/>
            <person name="Woodbridge P."/>
            <person name="Tindall E.A."/>
            <person name="Bertelsen M.F."/>
            <person name="Dixon D."/>
            <person name="Pyecroft S."/>
            <person name="Helgen K.M."/>
            <person name="Lesk A.M."/>
            <person name="Pringle T.H."/>
            <person name="Patterson N."/>
            <person name="Zhang Y."/>
            <person name="Kreiss A."/>
            <person name="Woods G.M."/>
            <person name="Jones M.E."/>
            <person name="Schuster S.C."/>
        </authorList>
    </citation>
    <scope>NUCLEOTIDE SEQUENCE [LARGE SCALE GENOMIC DNA]</scope>
</reference>
<reference evidence="6" key="3">
    <citation type="submission" date="2025-09" db="UniProtKB">
        <authorList>
            <consortium name="Ensembl"/>
        </authorList>
    </citation>
    <scope>IDENTIFICATION</scope>
</reference>
<feature type="compositionally biased region" description="Acidic residues" evidence="4">
    <location>
        <begin position="2398"/>
        <end position="2415"/>
    </location>
</feature>
<feature type="compositionally biased region" description="Basic residues" evidence="4">
    <location>
        <begin position="2846"/>
        <end position="2855"/>
    </location>
</feature>
<keyword evidence="7" id="KW-1185">Reference proteome</keyword>
<evidence type="ECO:0000313" key="6">
    <source>
        <dbReference type="Ensembl" id="ENSSHAP00000034026.1"/>
    </source>
</evidence>
<feature type="compositionally biased region" description="Basic residues" evidence="4">
    <location>
        <begin position="595"/>
        <end position="604"/>
    </location>
</feature>